<evidence type="ECO:0000313" key="2">
    <source>
        <dbReference type="EMBL" id="MBD2859147.1"/>
    </source>
</evidence>
<dbReference type="EMBL" id="JACXLD010000004">
    <property type="protein sequence ID" value="MBD2859147.1"/>
    <property type="molecule type" value="Genomic_DNA"/>
</dbReference>
<dbReference type="InterPro" id="IPR010870">
    <property type="entry name" value="Porin_O/P"/>
</dbReference>
<feature type="chain" id="PRO_5037381759" description="Phosphate-selective porin OprO/OprP" evidence="1">
    <location>
        <begin position="26"/>
        <end position="437"/>
    </location>
</feature>
<keyword evidence="1" id="KW-0732">Signal</keyword>
<dbReference type="InterPro" id="IPR023614">
    <property type="entry name" value="Porin_dom_sf"/>
</dbReference>
<dbReference type="Pfam" id="PF07396">
    <property type="entry name" value="Porin_O_P"/>
    <property type="match status" value="1"/>
</dbReference>
<dbReference type="RefSeq" id="WP_190764660.1">
    <property type="nucleotide sequence ID" value="NZ_JACXLD010000004.1"/>
</dbReference>
<accession>A0A927C354</accession>
<organism evidence="2 3">
    <name type="scientific">Spongiibacter pelagi</name>
    <dbReference type="NCBI Taxonomy" id="2760804"/>
    <lineage>
        <taxon>Bacteria</taxon>
        <taxon>Pseudomonadati</taxon>
        <taxon>Pseudomonadota</taxon>
        <taxon>Gammaproteobacteria</taxon>
        <taxon>Cellvibrionales</taxon>
        <taxon>Spongiibacteraceae</taxon>
        <taxon>Spongiibacter</taxon>
    </lineage>
</organism>
<keyword evidence="3" id="KW-1185">Reference proteome</keyword>
<dbReference type="SUPFAM" id="SSF56935">
    <property type="entry name" value="Porins"/>
    <property type="match status" value="1"/>
</dbReference>
<comment type="caution">
    <text evidence="2">The sequence shown here is derived from an EMBL/GenBank/DDBJ whole genome shotgun (WGS) entry which is preliminary data.</text>
</comment>
<dbReference type="AlphaFoldDB" id="A0A927C354"/>
<evidence type="ECO:0000256" key="1">
    <source>
        <dbReference type="SAM" id="SignalP"/>
    </source>
</evidence>
<proteinExistence type="predicted"/>
<feature type="signal peptide" evidence="1">
    <location>
        <begin position="1"/>
        <end position="25"/>
    </location>
</feature>
<gene>
    <name evidence="2" type="ORF">IB286_09015</name>
</gene>
<protein>
    <recommendedName>
        <fullName evidence="4">Phosphate-selective porin OprO/OprP</fullName>
    </recommendedName>
</protein>
<dbReference type="Proteomes" id="UP000610558">
    <property type="component" value="Unassembled WGS sequence"/>
</dbReference>
<sequence length="437" mass="47256">MNNTNTIHKLGLLGLLLLGGQSAYAADQIDLLDTLVAKQVLTQAEADQLRANQKSQATVEVGKKGLVVKSADKNYSINVGGRIHADFATTDHEDLAGGKDAIDGTEIRRARLHIKGNVGKQWSYVLETDFAGINVSQKDVNVGYHLKDLPFTITAGHQKQAVSMELEESSNDILFTERSTVAALSTPYFDRALGVTIGGGGDNWHFKTGVFGDTTASGTADEGSGFGMRGSYAPIAENGKVLHFGASFGMRKTSDDYLANGKSPSFSYKTSNFSGLKPVEAKIGLEEMSEVQLGILEFAAISGKWSFQSELAQNRVERDTGDNVGFNAQYVQVGYSVFGGQRTYKASEGEFKHLSVQSGGALELALRLDQIDLEDKDISGGKAKRAGIAVNWYPNNNVRIMFDYIRSFDLDGGAIQNINNEPAGDIDTFAARIQWNI</sequence>
<evidence type="ECO:0000313" key="3">
    <source>
        <dbReference type="Proteomes" id="UP000610558"/>
    </source>
</evidence>
<evidence type="ECO:0008006" key="4">
    <source>
        <dbReference type="Google" id="ProtNLM"/>
    </source>
</evidence>
<dbReference type="Gene3D" id="2.40.160.10">
    <property type="entry name" value="Porin"/>
    <property type="match status" value="1"/>
</dbReference>
<name>A0A927C354_9GAMM</name>
<reference evidence="2" key="1">
    <citation type="submission" date="2020-09" db="EMBL/GenBank/DDBJ databases">
        <authorList>
            <person name="Yoon J.-W."/>
        </authorList>
    </citation>
    <scope>NUCLEOTIDE SEQUENCE</scope>
    <source>
        <strain evidence="2">KMU-158</strain>
    </source>
</reference>